<dbReference type="PROSITE" id="PS51257">
    <property type="entry name" value="PROKAR_LIPOPROTEIN"/>
    <property type="match status" value="1"/>
</dbReference>
<protein>
    <submittedName>
        <fullName evidence="1">Uncharacterized protein</fullName>
    </submittedName>
</protein>
<proteinExistence type="predicted"/>
<comment type="caution">
    <text evidence="1">The sequence shown here is derived from an EMBL/GenBank/DDBJ whole genome shotgun (WGS) entry which is preliminary data.</text>
</comment>
<dbReference type="EMBL" id="BARU01004779">
    <property type="protein sequence ID" value="GAH23679.1"/>
    <property type="molecule type" value="Genomic_DNA"/>
</dbReference>
<reference evidence="1" key="1">
    <citation type="journal article" date="2014" name="Front. Microbiol.">
        <title>High frequency of phylogenetically diverse reductive dehalogenase-homologous genes in deep subseafloor sedimentary metagenomes.</title>
        <authorList>
            <person name="Kawai M."/>
            <person name="Futagami T."/>
            <person name="Toyoda A."/>
            <person name="Takaki Y."/>
            <person name="Nishi S."/>
            <person name="Hori S."/>
            <person name="Arai W."/>
            <person name="Tsubouchi T."/>
            <person name="Morono Y."/>
            <person name="Uchiyama I."/>
            <person name="Ito T."/>
            <person name="Fujiyama A."/>
            <person name="Inagaki F."/>
            <person name="Takami H."/>
        </authorList>
    </citation>
    <scope>NUCLEOTIDE SEQUENCE</scope>
    <source>
        <strain evidence="1">Expedition CK06-06</strain>
    </source>
</reference>
<sequence>MRLTKFLLLLLSLALVLSFISCGLMTGPDKDVIVKITSRRIAFHGFKVDPDLFTSLGKIAKESCQGLSDQA</sequence>
<dbReference type="AlphaFoldDB" id="X1F2T2"/>
<feature type="non-terminal residue" evidence="1">
    <location>
        <position position="71"/>
    </location>
</feature>
<evidence type="ECO:0000313" key="1">
    <source>
        <dbReference type="EMBL" id="GAH23679.1"/>
    </source>
</evidence>
<name>X1F2T2_9ZZZZ</name>
<organism evidence="1">
    <name type="scientific">marine sediment metagenome</name>
    <dbReference type="NCBI Taxonomy" id="412755"/>
    <lineage>
        <taxon>unclassified sequences</taxon>
        <taxon>metagenomes</taxon>
        <taxon>ecological metagenomes</taxon>
    </lineage>
</organism>
<gene>
    <name evidence="1" type="ORF">S03H2_09410</name>
</gene>
<accession>X1F2T2</accession>